<dbReference type="OrthoDB" id="26872at2"/>
<reference evidence="4 5" key="1">
    <citation type="submission" date="2019-07" db="EMBL/GenBank/DDBJ databases">
        <title>R&amp;d 2014.</title>
        <authorList>
            <person name="Klenk H.-P."/>
        </authorList>
    </citation>
    <scope>NUCLEOTIDE SEQUENCE [LARGE SCALE GENOMIC DNA]</scope>
    <source>
        <strain evidence="4 5">DSM 43194</strain>
    </source>
</reference>
<dbReference type="Gene3D" id="1.20.1260.10">
    <property type="match status" value="1"/>
</dbReference>
<dbReference type="EMBL" id="VLJV01000001">
    <property type="protein sequence ID" value="TWH20300.1"/>
    <property type="molecule type" value="Genomic_DNA"/>
</dbReference>
<feature type="region of interest" description="Disordered" evidence="1">
    <location>
        <begin position="147"/>
        <end position="189"/>
    </location>
</feature>
<feature type="region of interest" description="Disordered" evidence="1">
    <location>
        <begin position="1"/>
        <end position="36"/>
    </location>
</feature>
<name>A0A660C9L4_9PSEU</name>
<feature type="domain" description="DUF305" evidence="3">
    <location>
        <begin position="79"/>
        <end position="262"/>
    </location>
</feature>
<gene>
    <name evidence="4" type="ORF">JD82_02142</name>
</gene>
<keyword evidence="2" id="KW-1133">Transmembrane helix</keyword>
<keyword evidence="2" id="KW-0812">Transmembrane</keyword>
<dbReference type="PANTHER" id="PTHR36933:SF1">
    <property type="entry name" value="SLL0788 PROTEIN"/>
    <property type="match status" value="1"/>
</dbReference>
<keyword evidence="2" id="KW-0472">Membrane</keyword>
<comment type="caution">
    <text evidence="4">The sequence shown here is derived from an EMBL/GenBank/DDBJ whole genome shotgun (WGS) entry which is preliminary data.</text>
</comment>
<accession>A0A660C9L4</accession>
<feature type="compositionally biased region" description="Basic and acidic residues" evidence="1">
    <location>
        <begin position="25"/>
        <end position="36"/>
    </location>
</feature>
<evidence type="ECO:0000313" key="4">
    <source>
        <dbReference type="EMBL" id="TWH20300.1"/>
    </source>
</evidence>
<feature type="compositionally biased region" description="Low complexity" evidence="1">
    <location>
        <begin position="162"/>
        <end position="177"/>
    </location>
</feature>
<proteinExistence type="predicted"/>
<organism evidence="4 5">
    <name type="scientific">Prauserella rugosa</name>
    <dbReference type="NCBI Taxonomy" id="43354"/>
    <lineage>
        <taxon>Bacteria</taxon>
        <taxon>Bacillati</taxon>
        <taxon>Actinomycetota</taxon>
        <taxon>Actinomycetes</taxon>
        <taxon>Pseudonocardiales</taxon>
        <taxon>Pseudonocardiaceae</taxon>
        <taxon>Prauserella</taxon>
    </lineage>
</organism>
<dbReference type="RefSeq" id="WP_030534043.1">
    <property type="nucleotide sequence ID" value="NZ_JOIJ01000022.1"/>
</dbReference>
<evidence type="ECO:0000256" key="1">
    <source>
        <dbReference type="SAM" id="MobiDB-lite"/>
    </source>
</evidence>
<keyword evidence="5" id="KW-1185">Reference proteome</keyword>
<dbReference type="PANTHER" id="PTHR36933">
    <property type="entry name" value="SLL0788 PROTEIN"/>
    <property type="match status" value="1"/>
</dbReference>
<dbReference type="AlphaFoldDB" id="A0A660C9L4"/>
<dbReference type="Pfam" id="PF03713">
    <property type="entry name" value="DUF305"/>
    <property type="match status" value="1"/>
</dbReference>
<evidence type="ECO:0000313" key="5">
    <source>
        <dbReference type="Proteomes" id="UP000317303"/>
    </source>
</evidence>
<feature type="compositionally biased region" description="Basic and acidic residues" evidence="1">
    <location>
        <begin position="1"/>
        <end position="10"/>
    </location>
</feature>
<dbReference type="Proteomes" id="UP000317303">
    <property type="component" value="Unassembled WGS sequence"/>
</dbReference>
<dbReference type="InterPro" id="IPR012347">
    <property type="entry name" value="Ferritin-like"/>
</dbReference>
<feature type="transmembrane region" description="Helical" evidence="2">
    <location>
        <begin position="42"/>
        <end position="64"/>
    </location>
</feature>
<evidence type="ECO:0000259" key="3">
    <source>
        <dbReference type="Pfam" id="PF03713"/>
    </source>
</evidence>
<evidence type="ECO:0000256" key="2">
    <source>
        <dbReference type="SAM" id="Phobius"/>
    </source>
</evidence>
<dbReference type="InterPro" id="IPR005183">
    <property type="entry name" value="DUF305_CopM-like"/>
</dbReference>
<protein>
    <submittedName>
        <fullName evidence="4">Uncharacterized protein (DUF305 family)</fullName>
    </submittedName>
</protein>
<sequence>MTDKPDEPRSTEPTTESDGQDPPDSPERDESRPPRQREWPRYVIFGAAALALLLVGATVGLLVARSTEGEESAMPGPVDVGFAQDMSVHHLQAVTMANWARDHSTDPAVKQLAFDIASTQTEQIGRMKGWLMLWGKPEEPAGEYMTWMSEPMGGHDHDSSSEENSTAASESEAAPSGPSGGQVGGSRAMPGMATEQELAKMRSLSGERLDVYFLQLMLRHHEGGVSMAEYGRNHARITAVSTLATSMLASQRPEADTMRHMLAERDAEPLPFP</sequence>